<name>A0A4Y2WZ99_ARAVE</name>
<accession>A0A4Y2WZ99</accession>
<dbReference type="AlphaFoldDB" id="A0A4Y2WZ99"/>
<dbReference type="EMBL" id="BGPR01068753">
    <property type="protein sequence ID" value="GBO42599.1"/>
    <property type="molecule type" value="Genomic_DNA"/>
</dbReference>
<keyword evidence="2" id="KW-1185">Reference proteome</keyword>
<dbReference type="Proteomes" id="UP000499080">
    <property type="component" value="Unassembled WGS sequence"/>
</dbReference>
<feature type="non-terminal residue" evidence="1">
    <location>
        <position position="1"/>
    </location>
</feature>
<protein>
    <submittedName>
        <fullName evidence="1">Uncharacterized protein</fullName>
    </submittedName>
</protein>
<organism evidence="1 2">
    <name type="scientific">Araneus ventricosus</name>
    <name type="common">Orbweaver spider</name>
    <name type="synonym">Epeira ventricosa</name>
    <dbReference type="NCBI Taxonomy" id="182803"/>
    <lineage>
        <taxon>Eukaryota</taxon>
        <taxon>Metazoa</taxon>
        <taxon>Ecdysozoa</taxon>
        <taxon>Arthropoda</taxon>
        <taxon>Chelicerata</taxon>
        <taxon>Arachnida</taxon>
        <taxon>Araneae</taxon>
        <taxon>Araneomorphae</taxon>
        <taxon>Entelegynae</taxon>
        <taxon>Araneoidea</taxon>
        <taxon>Araneidae</taxon>
        <taxon>Araneus</taxon>
    </lineage>
</organism>
<gene>
    <name evidence="1" type="ORF">AVEN_203920_1</name>
</gene>
<evidence type="ECO:0000313" key="1">
    <source>
        <dbReference type="EMBL" id="GBO42599.1"/>
    </source>
</evidence>
<evidence type="ECO:0000313" key="2">
    <source>
        <dbReference type="Proteomes" id="UP000499080"/>
    </source>
</evidence>
<comment type="caution">
    <text evidence="1">The sequence shown here is derived from an EMBL/GenBank/DDBJ whole genome shotgun (WGS) entry which is preliminary data.</text>
</comment>
<proteinExistence type="predicted"/>
<sequence>IATSSGNSFPHPPNFTPPILATKFHHQCPEHEVQAWCAIEDKSAVFPPSCDKRGTVEKNPTKRKEIELLTYLSDRIPLLCLGSAVSSAGSHRDRVLKGAGKLRRTGELVGSLAAPLDPLSGITGGSTHRRRSLLCVGACPKFF</sequence>
<reference evidence="1 2" key="1">
    <citation type="journal article" date="2019" name="Sci. Rep.">
        <title>Orb-weaving spider Araneus ventricosus genome elucidates the spidroin gene catalogue.</title>
        <authorList>
            <person name="Kono N."/>
            <person name="Nakamura H."/>
            <person name="Ohtoshi R."/>
            <person name="Moran D.A.P."/>
            <person name="Shinohara A."/>
            <person name="Yoshida Y."/>
            <person name="Fujiwara M."/>
            <person name="Mori M."/>
            <person name="Tomita M."/>
            <person name="Arakawa K."/>
        </authorList>
    </citation>
    <scope>NUCLEOTIDE SEQUENCE [LARGE SCALE GENOMIC DNA]</scope>
</reference>